<dbReference type="RefSeq" id="WP_346753849.1">
    <property type="nucleotide sequence ID" value="NZ_JAUJEA010000008.1"/>
</dbReference>
<name>A0ABT8KSU1_9BACT</name>
<dbReference type="PROSITE" id="PS51257">
    <property type="entry name" value="PROKAR_LIPOPROTEIN"/>
    <property type="match status" value="1"/>
</dbReference>
<reference evidence="1" key="1">
    <citation type="submission" date="2023-06" db="EMBL/GenBank/DDBJ databases">
        <title>Genomic of Parafulvivirga corallium.</title>
        <authorList>
            <person name="Wang G."/>
        </authorList>
    </citation>
    <scope>NUCLEOTIDE SEQUENCE</scope>
    <source>
        <strain evidence="1">BMA10</strain>
    </source>
</reference>
<comment type="caution">
    <text evidence="1">The sequence shown here is derived from an EMBL/GenBank/DDBJ whole genome shotgun (WGS) entry which is preliminary data.</text>
</comment>
<organism evidence="1 2">
    <name type="scientific">Splendidivirga corallicola</name>
    <dbReference type="NCBI Taxonomy" id="3051826"/>
    <lineage>
        <taxon>Bacteria</taxon>
        <taxon>Pseudomonadati</taxon>
        <taxon>Bacteroidota</taxon>
        <taxon>Cytophagia</taxon>
        <taxon>Cytophagales</taxon>
        <taxon>Splendidivirgaceae</taxon>
        <taxon>Splendidivirga</taxon>
    </lineage>
</organism>
<evidence type="ECO:0000313" key="2">
    <source>
        <dbReference type="Proteomes" id="UP001172082"/>
    </source>
</evidence>
<evidence type="ECO:0008006" key="3">
    <source>
        <dbReference type="Google" id="ProtNLM"/>
    </source>
</evidence>
<sequence>MKNLKLSILLVSILSFTSCDRTVEFIPEQSDIVETPEGIIEDVISVQNFTVDPEIGDTLISEEGATLILPPFLCEYGNSGGPCIGEIEVTFVEAYNKKDMLLSGKPTMADEQMLESGGEFYINITQGGEQVYIIEGQQYEIKVPVANTRSDSTRMKVYLGLEGTAGNFTWELNENLNAPIDNGNYNIVYDELDTWINLDYPTDLDPLTTISTELDPEELITDSTRVFVAFKNVNSVVEMSREDNLFIAKNIPAGQEIYLVAITKGDTENIYLGLNSVISEPDLAWKLNLNQVSLEELNTQLDAIK</sequence>
<proteinExistence type="predicted"/>
<dbReference type="EMBL" id="JAUJEA010000008">
    <property type="protein sequence ID" value="MDN5203826.1"/>
    <property type="molecule type" value="Genomic_DNA"/>
</dbReference>
<gene>
    <name evidence="1" type="ORF">QQ008_20715</name>
</gene>
<accession>A0ABT8KSU1</accession>
<keyword evidence="2" id="KW-1185">Reference proteome</keyword>
<protein>
    <recommendedName>
        <fullName evidence="3">DUF1735 domain-containing protein</fullName>
    </recommendedName>
</protein>
<dbReference type="Proteomes" id="UP001172082">
    <property type="component" value="Unassembled WGS sequence"/>
</dbReference>
<evidence type="ECO:0000313" key="1">
    <source>
        <dbReference type="EMBL" id="MDN5203826.1"/>
    </source>
</evidence>